<proteinExistence type="predicted"/>
<protein>
    <submittedName>
        <fullName evidence="1">Uncharacterized protein</fullName>
    </submittedName>
</protein>
<gene>
    <name evidence="1" type="ORF">Vadar_004444</name>
</gene>
<accession>A0ACB7YSY9</accession>
<organism evidence="1 2">
    <name type="scientific">Vaccinium darrowii</name>
    <dbReference type="NCBI Taxonomy" id="229202"/>
    <lineage>
        <taxon>Eukaryota</taxon>
        <taxon>Viridiplantae</taxon>
        <taxon>Streptophyta</taxon>
        <taxon>Embryophyta</taxon>
        <taxon>Tracheophyta</taxon>
        <taxon>Spermatophyta</taxon>
        <taxon>Magnoliopsida</taxon>
        <taxon>eudicotyledons</taxon>
        <taxon>Gunneridae</taxon>
        <taxon>Pentapetalae</taxon>
        <taxon>asterids</taxon>
        <taxon>Ericales</taxon>
        <taxon>Ericaceae</taxon>
        <taxon>Vaccinioideae</taxon>
        <taxon>Vaccinieae</taxon>
        <taxon>Vaccinium</taxon>
    </lineage>
</organism>
<keyword evidence="2" id="KW-1185">Reference proteome</keyword>
<dbReference type="Proteomes" id="UP000828048">
    <property type="component" value="Chromosome 3"/>
</dbReference>
<evidence type="ECO:0000313" key="2">
    <source>
        <dbReference type="Proteomes" id="UP000828048"/>
    </source>
</evidence>
<evidence type="ECO:0000313" key="1">
    <source>
        <dbReference type="EMBL" id="KAH7856700.1"/>
    </source>
</evidence>
<sequence>MVNSELNRVTSGGVGDARVSCDDQLKPCETDSSAISKLKALNRELHQLLAVKFGSPTPPVVLAKPNSPVGVSSSSWKDLVVGTTGALGLEVEELGISKWKNCLVGHFLDKKLPFPVVHSIAMKIWKKFGLCDVSANGGAMDNVGSVSSGKDADSFSQGLQGFGQASSAPVAASPPSRIQICDQAAIEQVVTTYAIAPDLGILPRSFGKGAMSTLPSGEVLGDIDFVSSSIVNSSLLRNQFLPLTSTGIELDVGAPSVREVGSSVQKVGSSDEGLEPSSLVQEDAEDIDVVPPLVVGVL</sequence>
<comment type="caution">
    <text evidence="1">The sequence shown here is derived from an EMBL/GenBank/DDBJ whole genome shotgun (WGS) entry which is preliminary data.</text>
</comment>
<dbReference type="EMBL" id="CM037153">
    <property type="protein sequence ID" value="KAH7856700.1"/>
    <property type="molecule type" value="Genomic_DNA"/>
</dbReference>
<reference evidence="1 2" key="1">
    <citation type="journal article" date="2021" name="Hortic Res">
        <title>High-quality reference genome and annotation aids understanding of berry development for evergreen blueberry (Vaccinium darrowii).</title>
        <authorList>
            <person name="Yu J."/>
            <person name="Hulse-Kemp A.M."/>
            <person name="Babiker E."/>
            <person name="Staton M."/>
        </authorList>
    </citation>
    <scope>NUCLEOTIDE SEQUENCE [LARGE SCALE GENOMIC DNA]</scope>
    <source>
        <strain evidence="2">cv. NJ 8807/NJ 8810</strain>
        <tissue evidence="1">Young leaf</tissue>
    </source>
</reference>
<name>A0ACB7YSY9_9ERIC</name>